<evidence type="ECO:0000313" key="1">
    <source>
        <dbReference type="EMBL" id="CCB85304.1"/>
    </source>
</evidence>
<reference key="1">
    <citation type="journal article" date="2011" name="Mol. Biol. Evol.">
        <title>Unity in variety -- the pan-genome of the Chlamydiae.</title>
        <authorList>
            <person name="Collingro A."/>
            <person name="Tischler P."/>
            <person name="Weinmaier T."/>
            <person name="Penz T."/>
            <person name="Heinz E."/>
            <person name="Brunham R.C."/>
            <person name="Read T.D."/>
            <person name="Bavoil P.M."/>
            <person name="Sachse K."/>
            <person name="Kahane S."/>
            <person name="Friedman M.G."/>
            <person name="Rattei T."/>
            <person name="Myers G.S.A."/>
            <person name="Horn M."/>
        </authorList>
    </citation>
    <scope>NUCLEOTIDE SEQUENCE</scope>
    <source>
        <strain>UV7</strain>
    </source>
</reference>
<dbReference type="EMBL" id="FR872580">
    <property type="protein sequence ID" value="CCB85304.1"/>
    <property type="molecule type" value="Genomic_DNA"/>
</dbReference>
<accession>F8KWA6</accession>
<dbReference type="HOGENOM" id="CLU_221884_0_0_0"/>
<dbReference type="Proteomes" id="UP000000495">
    <property type="component" value="Chromosome"/>
</dbReference>
<gene>
    <name evidence="1" type="ordered locus">PUV_03540</name>
</gene>
<protein>
    <submittedName>
        <fullName evidence="1">Uncharacterized protein</fullName>
    </submittedName>
</protein>
<name>F8KWA6_PARAV</name>
<sequence>MVKKEMKRAAKIKNYFKHIKK</sequence>
<proteinExistence type="predicted"/>
<dbReference type="KEGG" id="puv:PUV_03540"/>
<organism evidence="1 2">
    <name type="scientific">Parachlamydia acanthamoebae (strain UV7)</name>
    <dbReference type="NCBI Taxonomy" id="765952"/>
    <lineage>
        <taxon>Bacteria</taxon>
        <taxon>Pseudomonadati</taxon>
        <taxon>Chlamydiota</taxon>
        <taxon>Chlamydiia</taxon>
        <taxon>Parachlamydiales</taxon>
        <taxon>Parachlamydiaceae</taxon>
        <taxon>Parachlamydia</taxon>
    </lineage>
</organism>
<dbReference type="AlphaFoldDB" id="F8KWA6"/>
<reference evidence="1 2" key="2">
    <citation type="journal article" date="2011" name="Mol. Biol. Evol.">
        <title>Unity in variety--the pan-genome of the Chlamydiae.</title>
        <authorList>
            <person name="Collingro A."/>
            <person name="Tischler P."/>
            <person name="Weinmaier T."/>
            <person name="Penz T."/>
            <person name="Heinz E."/>
            <person name="Brunham R.C."/>
            <person name="Read T.D."/>
            <person name="Bavoil P.M."/>
            <person name="Sachse K."/>
            <person name="Kahane S."/>
            <person name="Friedman M.G."/>
            <person name="Rattei T."/>
            <person name="Myers G.S."/>
            <person name="Horn M."/>
        </authorList>
    </citation>
    <scope>NUCLEOTIDE SEQUENCE [LARGE SCALE GENOMIC DNA]</scope>
    <source>
        <strain evidence="2">UV7</strain>
    </source>
</reference>
<keyword evidence="2" id="KW-1185">Reference proteome</keyword>
<evidence type="ECO:0000313" key="2">
    <source>
        <dbReference type="Proteomes" id="UP000000495"/>
    </source>
</evidence>